<keyword evidence="6" id="KW-0413">Isomerase</keyword>
<feature type="domain" description="Alpha-D-phosphohexomutase alpha/beta/alpha" evidence="10">
    <location>
        <begin position="250"/>
        <end position="349"/>
    </location>
</feature>
<evidence type="ECO:0000256" key="2">
    <source>
        <dbReference type="ARBA" id="ARBA00010231"/>
    </source>
</evidence>
<gene>
    <name evidence="11" type="ORF">DCCM_0132</name>
</gene>
<dbReference type="AlphaFoldDB" id="A0A2L2X7R3"/>
<evidence type="ECO:0000256" key="7">
    <source>
        <dbReference type="RuleBase" id="RU004326"/>
    </source>
</evidence>
<dbReference type="InterPro" id="IPR005844">
    <property type="entry name" value="A-D-PHexomutase_a/b/a-I"/>
</dbReference>
<dbReference type="GO" id="GO:0016868">
    <property type="term" value="F:intramolecular phosphotransferase activity"/>
    <property type="evidence" value="ECO:0007669"/>
    <property type="project" value="InterPro"/>
</dbReference>
<dbReference type="Gene3D" id="3.40.120.10">
    <property type="entry name" value="Alpha-D-Glucose-1,6-Bisphosphate, subunit A, domain 3"/>
    <property type="match status" value="3"/>
</dbReference>
<dbReference type="Proteomes" id="UP000239549">
    <property type="component" value="Unassembled WGS sequence"/>
</dbReference>
<comment type="cofactor">
    <cofactor evidence="1">
        <name>Mg(2+)</name>
        <dbReference type="ChEBI" id="CHEBI:18420"/>
    </cofactor>
</comment>
<dbReference type="SUPFAM" id="SSF53738">
    <property type="entry name" value="Phosphoglucomutase, first 3 domains"/>
    <property type="match status" value="3"/>
</dbReference>
<dbReference type="EMBL" id="BFAV01000005">
    <property type="protein sequence ID" value="GBF31944.1"/>
    <property type="molecule type" value="Genomic_DNA"/>
</dbReference>
<dbReference type="PRINTS" id="PR00509">
    <property type="entry name" value="PGMPMM"/>
</dbReference>
<keyword evidence="5 7" id="KW-0460">Magnesium</keyword>
<accession>A0A2L2X7R3</accession>
<proteinExistence type="inferred from homology"/>
<dbReference type="OrthoDB" id="9806956at2"/>
<dbReference type="GO" id="GO:0005975">
    <property type="term" value="P:carbohydrate metabolic process"/>
    <property type="evidence" value="ECO:0007669"/>
    <property type="project" value="InterPro"/>
</dbReference>
<dbReference type="RefSeq" id="WP_104370548.1">
    <property type="nucleotide sequence ID" value="NZ_BFAV01000005.1"/>
</dbReference>
<evidence type="ECO:0000256" key="3">
    <source>
        <dbReference type="ARBA" id="ARBA00022553"/>
    </source>
</evidence>
<dbReference type="InterPro" id="IPR016066">
    <property type="entry name" value="A-D-PHexomutase_CS"/>
</dbReference>
<dbReference type="InterPro" id="IPR005845">
    <property type="entry name" value="A-D-PHexomutase_a/b/a-II"/>
</dbReference>
<dbReference type="PANTHER" id="PTHR43771">
    <property type="entry name" value="PHOSPHOMANNOMUTASE"/>
    <property type="match status" value="1"/>
</dbReference>
<evidence type="ECO:0000259" key="10">
    <source>
        <dbReference type="Pfam" id="PF02880"/>
    </source>
</evidence>
<evidence type="ECO:0000256" key="1">
    <source>
        <dbReference type="ARBA" id="ARBA00001946"/>
    </source>
</evidence>
<sequence length="452" mass="49361">MGIFKACDIRGIYSQELTDRDAYDLGRAAGKLAAGQTALVAGDVRLSTQGLKTALCAGLAAAGYRVTDLGIVTTPIFYYAGHHIDNDVGIMVTASHNPPEYNGFKLLIKNRPINNQELVFLEKTMANGDYITGAAAGGYRRDGSWTSRYAEHLLNRFQPGKLKVVLDCGNGSCSLIAPGLLNSLGYRVVELFCTPDGSFPNRSPNPAAPENIAALCRRVPAEGASVGIAYDGDGDRVAFVDETGQPIANDRILTLLARYLLEMEKGAVVYDSKCSLVVPEEVARMHGVPLMARSGHGFVGAAFLESNALVAGELSGHFFWRDLQFDDGVYSSLVLLELLQKSNTPLSQMDGTIPKYLITPDIRIPFQGDPGELVNQAAQRLSQYPISRLDGVRVEFPDCWGMIRPSITEPILTLRFEGKTRDKLTFIMDLILQELPSEYQNKAYEVLRTMIS</sequence>
<dbReference type="Pfam" id="PF02878">
    <property type="entry name" value="PGM_PMM_I"/>
    <property type="match status" value="1"/>
</dbReference>
<dbReference type="Pfam" id="PF02879">
    <property type="entry name" value="PGM_PMM_II"/>
    <property type="match status" value="1"/>
</dbReference>
<reference evidence="12" key="1">
    <citation type="submission" date="2018-02" db="EMBL/GenBank/DDBJ databases">
        <title>Genome sequence of Desulfocucumis palustris strain NAW-5.</title>
        <authorList>
            <person name="Watanabe M."/>
            <person name="Kojima H."/>
            <person name="Fukui M."/>
        </authorList>
    </citation>
    <scope>NUCLEOTIDE SEQUENCE [LARGE SCALE GENOMIC DNA]</scope>
    <source>
        <strain evidence="12">NAW-5</strain>
    </source>
</reference>
<dbReference type="InterPro" id="IPR005841">
    <property type="entry name" value="Alpha-D-phosphohexomutase_SF"/>
</dbReference>
<evidence type="ECO:0000256" key="6">
    <source>
        <dbReference type="ARBA" id="ARBA00023235"/>
    </source>
</evidence>
<comment type="caution">
    <text evidence="11">The sequence shown here is derived from an EMBL/GenBank/DDBJ whole genome shotgun (WGS) entry which is preliminary data.</text>
</comment>
<dbReference type="SUPFAM" id="SSF55957">
    <property type="entry name" value="Phosphoglucomutase, C-terminal domain"/>
    <property type="match status" value="1"/>
</dbReference>
<feature type="domain" description="Alpha-D-phosphohexomutase alpha/beta/alpha" evidence="9">
    <location>
        <begin position="148"/>
        <end position="244"/>
    </location>
</feature>
<organism evidence="11 12">
    <name type="scientific">Desulfocucumis palustris</name>
    <dbReference type="NCBI Taxonomy" id="1898651"/>
    <lineage>
        <taxon>Bacteria</taxon>
        <taxon>Bacillati</taxon>
        <taxon>Bacillota</taxon>
        <taxon>Clostridia</taxon>
        <taxon>Eubacteriales</taxon>
        <taxon>Desulfocucumaceae</taxon>
        <taxon>Desulfocucumis</taxon>
    </lineage>
</organism>
<dbReference type="PANTHER" id="PTHR43771:SF2">
    <property type="entry name" value="PHOSPHOMANNOMUTASE_PHOSPHOGLUCOMUTASE"/>
    <property type="match status" value="1"/>
</dbReference>
<dbReference type="InterPro" id="IPR016055">
    <property type="entry name" value="A-D-PHexomutase_a/b/a-I/II/III"/>
</dbReference>
<dbReference type="Pfam" id="PF02880">
    <property type="entry name" value="PGM_PMM_III"/>
    <property type="match status" value="1"/>
</dbReference>
<evidence type="ECO:0000313" key="12">
    <source>
        <dbReference type="Proteomes" id="UP000239549"/>
    </source>
</evidence>
<dbReference type="CDD" id="cd03089">
    <property type="entry name" value="PMM_PGM"/>
    <property type="match status" value="1"/>
</dbReference>
<evidence type="ECO:0000256" key="5">
    <source>
        <dbReference type="ARBA" id="ARBA00022842"/>
    </source>
</evidence>
<comment type="similarity">
    <text evidence="2 7">Belongs to the phosphohexose mutase family.</text>
</comment>
<dbReference type="InterPro" id="IPR005846">
    <property type="entry name" value="A-D-PHexomutase_a/b/a-III"/>
</dbReference>
<dbReference type="Gene3D" id="3.30.310.50">
    <property type="entry name" value="Alpha-D-phosphohexomutase, C-terminal domain"/>
    <property type="match status" value="1"/>
</dbReference>
<evidence type="ECO:0000259" key="8">
    <source>
        <dbReference type="Pfam" id="PF02878"/>
    </source>
</evidence>
<feature type="domain" description="Alpha-D-phosphohexomutase alpha/beta/alpha" evidence="8">
    <location>
        <begin position="3"/>
        <end position="117"/>
    </location>
</feature>
<name>A0A2L2X7R3_9FIRM</name>
<keyword evidence="12" id="KW-1185">Reference proteome</keyword>
<dbReference type="PROSITE" id="PS00710">
    <property type="entry name" value="PGM_PMM"/>
    <property type="match status" value="1"/>
</dbReference>
<evidence type="ECO:0000256" key="4">
    <source>
        <dbReference type="ARBA" id="ARBA00022723"/>
    </source>
</evidence>
<evidence type="ECO:0000259" key="9">
    <source>
        <dbReference type="Pfam" id="PF02879"/>
    </source>
</evidence>
<dbReference type="InterPro" id="IPR036900">
    <property type="entry name" value="A-D-PHexomutase_C_sf"/>
</dbReference>
<dbReference type="GO" id="GO:0000287">
    <property type="term" value="F:magnesium ion binding"/>
    <property type="evidence" value="ECO:0007669"/>
    <property type="project" value="InterPro"/>
</dbReference>
<keyword evidence="3" id="KW-0597">Phosphoprotein</keyword>
<keyword evidence="4 7" id="KW-0479">Metal-binding</keyword>
<protein>
    <submittedName>
        <fullName evidence="11">Phosphomannomutase</fullName>
    </submittedName>
</protein>
<evidence type="ECO:0000313" key="11">
    <source>
        <dbReference type="EMBL" id="GBF31944.1"/>
    </source>
</evidence>